<dbReference type="PANTHER" id="PTHR46112">
    <property type="entry name" value="AMINOPEPTIDASE"/>
    <property type="match status" value="1"/>
</dbReference>
<accession>A0A8J6J1B6</accession>
<name>A0A8J6J1B6_9FIRM</name>
<organism evidence="3 4">
    <name type="scientific">Lawsonibacter hominis</name>
    <dbReference type="NCBI Taxonomy" id="2763053"/>
    <lineage>
        <taxon>Bacteria</taxon>
        <taxon>Bacillati</taxon>
        <taxon>Bacillota</taxon>
        <taxon>Clostridia</taxon>
        <taxon>Eubacteriales</taxon>
        <taxon>Oscillospiraceae</taxon>
        <taxon>Lawsonibacter</taxon>
    </lineage>
</organism>
<dbReference type="Gene3D" id="3.40.350.10">
    <property type="entry name" value="Creatinase/prolidase N-terminal domain"/>
    <property type="match status" value="1"/>
</dbReference>
<keyword evidence="3" id="KW-0645">Protease</keyword>
<dbReference type="AlphaFoldDB" id="A0A8J6J1B6"/>
<dbReference type="GO" id="GO:0004177">
    <property type="term" value="F:aminopeptidase activity"/>
    <property type="evidence" value="ECO:0007669"/>
    <property type="project" value="UniProtKB-KW"/>
</dbReference>
<evidence type="ECO:0000313" key="4">
    <source>
        <dbReference type="Proteomes" id="UP000661435"/>
    </source>
</evidence>
<dbReference type="Pfam" id="PF00557">
    <property type="entry name" value="Peptidase_M24"/>
    <property type="match status" value="1"/>
</dbReference>
<dbReference type="RefSeq" id="WP_186908249.1">
    <property type="nucleotide sequence ID" value="NZ_JACOPP010000016.1"/>
</dbReference>
<feature type="domain" description="Peptidase M24" evidence="1">
    <location>
        <begin position="174"/>
        <end position="363"/>
    </location>
</feature>
<keyword evidence="3" id="KW-0031">Aminopeptidase</keyword>
<feature type="domain" description="Creatinase N-terminal" evidence="2">
    <location>
        <begin position="21"/>
        <end position="163"/>
    </location>
</feature>
<sequence length="392" mass="43756">MVHDMPERYRYHISNEELERRWSAVRAKMTEQDIDCLVINGYDNMLGGYLRWFTDIPLADYPLSVLFHREDEMTFIGHGGVGTRSIAAELARGVGEAPATPMMPTLCYTDRYVPDLMIESIKRRNYRKVGFVALATIPASMYKYLTEELGGVEFVDATELVDYIKAIKSPEEIERIRWSAAVHDKVYAAMPAIFRPDRYEYEITNDIRALGGELGAECIINVSIGTDPNTPVKGVVPWQYRRTKMGDKMFCLIELNGPGGYYSEALRTLVLGEPPKEYVQAADTAAKCLDLIASMMKPGAKCPDLFRANNEYLVAHGYLPEGRLFGHGQGYDMVERPAFVPAETMALAENMYVACHPGAVDGKVVGLACSNFLITKDGCERVTTTPNGLIIC</sequence>
<dbReference type="SUPFAM" id="SSF55920">
    <property type="entry name" value="Creatinase/aminopeptidase"/>
    <property type="match status" value="1"/>
</dbReference>
<dbReference type="CDD" id="cd01066">
    <property type="entry name" value="APP_MetAP"/>
    <property type="match status" value="1"/>
</dbReference>
<reference evidence="3" key="1">
    <citation type="submission" date="2020-08" db="EMBL/GenBank/DDBJ databases">
        <title>Genome public.</title>
        <authorList>
            <person name="Liu C."/>
            <person name="Sun Q."/>
        </authorList>
    </citation>
    <scope>NUCLEOTIDE SEQUENCE</scope>
    <source>
        <strain evidence="3">NSJ-51</strain>
    </source>
</reference>
<dbReference type="Proteomes" id="UP000661435">
    <property type="component" value="Unassembled WGS sequence"/>
</dbReference>
<dbReference type="EMBL" id="JACOPP010000016">
    <property type="protein sequence ID" value="MBC5734362.1"/>
    <property type="molecule type" value="Genomic_DNA"/>
</dbReference>
<protein>
    <submittedName>
        <fullName evidence="3">Aminopeptidase P family protein</fullName>
    </submittedName>
</protein>
<dbReference type="InterPro" id="IPR036005">
    <property type="entry name" value="Creatinase/aminopeptidase-like"/>
</dbReference>
<dbReference type="Gene3D" id="3.90.230.10">
    <property type="entry name" value="Creatinase/methionine aminopeptidase superfamily"/>
    <property type="match status" value="1"/>
</dbReference>
<dbReference type="InterPro" id="IPR050659">
    <property type="entry name" value="Peptidase_M24B"/>
</dbReference>
<dbReference type="PANTHER" id="PTHR46112:SF2">
    <property type="entry name" value="XAA-PRO AMINOPEPTIDASE P-RELATED"/>
    <property type="match status" value="1"/>
</dbReference>
<keyword evidence="4" id="KW-1185">Reference proteome</keyword>
<evidence type="ECO:0000259" key="2">
    <source>
        <dbReference type="Pfam" id="PF01321"/>
    </source>
</evidence>
<keyword evidence="3" id="KW-0378">Hydrolase</keyword>
<comment type="caution">
    <text evidence="3">The sequence shown here is derived from an EMBL/GenBank/DDBJ whole genome shotgun (WGS) entry which is preliminary data.</text>
</comment>
<dbReference type="InterPro" id="IPR000994">
    <property type="entry name" value="Pept_M24"/>
</dbReference>
<proteinExistence type="predicted"/>
<dbReference type="InterPro" id="IPR029149">
    <property type="entry name" value="Creatin/AminoP/Spt16_N"/>
</dbReference>
<evidence type="ECO:0000313" key="3">
    <source>
        <dbReference type="EMBL" id="MBC5734362.1"/>
    </source>
</evidence>
<gene>
    <name evidence="3" type="ORF">H8S57_11580</name>
</gene>
<dbReference type="SUPFAM" id="SSF53092">
    <property type="entry name" value="Creatinase/prolidase N-terminal domain"/>
    <property type="match status" value="1"/>
</dbReference>
<dbReference type="Pfam" id="PF01321">
    <property type="entry name" value="Creatinase_N"/>
    <property type="match status" value="1"/>
</dbReference>
<evidence type="ECO:0000259" key="1">
    <source>
        <dbReference type="Pfam" id="PF00557"/>
    </source>
</evidence>
<dbReference type="InterPro" id="IPR000587">
    <property type="entry name" value="Creatinase_N"/>
</dbReference>